<evidence type="ECO:0008006" key="4">
    <source>
        <dbReference type="Google" id="ProtNLM"/>
    </source>
</evidence>
<organism evidence="2 3">
    <name type="scientific">Suillus fuscotomentosus</name>
    <dbReference type="NCBI Taxonomy" id="1912939"/>
    <lineage>
        <taxon>Eukaryota</taxon>
        <taxon>Fungi</taxon>
        <taxon>Dikarya</taxon>
        <taxon>Basidiomycota</taxon>
        <taxon>Agaricomycotina</taxon>
        <taxon>Agaricomycetes</taxon>
        <taxon>Agaricomycetidae</taxon>
        <taxon>Boletales</taxon>
        <taxon>Suillineae</taxon>
        <taxon>Suillaceae</taxon>
        <taxon>Suillus</taxon>
    </lineage>
</organism>
<protein>
    <recommendedName>
        <fullName evidence="4">Zn(2)-C6 fungal-type domain-containing protein</fullName>
    </recommendedName>
</protein>
<dbReference type="RefSeq" id="XP_041218919.1">
    <property type="nucleotide sequence ID" value="XM_041368327.1"/>
</dbReference>
<dbReference type="Proteomes" id="UP001195769">
    <property type="component" value="Unassembled WGS sequence"/>
</dbReference>
<gene>
    <name evidence="2" type="ORF">F5891DRAFT_1196576</name>
</gene>
<dbReference type="EMBL" id="JABBWK010000102">
    <property type="protein sequence ID" value="KAG1893343.1"/>
    <property type="molecule type" value="Genomic_DNA"/>
</dbReference>
<feature type="compositionally biased region" description="Pro residues" evidence="1">
    <location>
        <begin position="82"/>
        <end position="97"/>
    </location>
</feature>
<feature type="region of interest" description="Disordered" evidence="1">
    <location>
        <begin position="74"/>
        <end position="147"/>
    </location>
</feature>
<dbReference type="GeneID" id="64662625"/>
<reference evidence="2" key="1">
    <citation type="journal article" date="2020" name="New Phytol.">
        <title>Comparative genomics reveals dynamic genome evolution in host specialist ectomycorrhizal fungi.</title>
        <authorList>
            <person name="Lofgren L.A."/>
            <person name="Nguyen N.H."/>
            <person name="Vilgalys R."/>
            <person name="Ruytinx J."/>
            <person name="Liao H.L."/>
            <person name="Branco S."/>
            <person name="Kuo A."/>
            <person name="LaButti K."/>
            <person name="Lipzen A."/>
            <person name="Andreopoulos W."/>
            <person name="Pangilinan J."/>
            <person name="Riley R."/>
            <person name="Hundley H."/>
            <person name="Na H."/>
            <person name="Barry K."/>
            <person name="Grigoriev I.V."/>
            <person name="Stajich J.E."/>
            <person name="Kennedy P.G."/>
        </authorList>
    </citation>
    <scope>NUCLEOTIDE SEQUENCE</scope>
    <source>
        <strain evidence="2">FC203</strain>
    </source>
</reference>
<name>A0AAD4DUW8_9AGAM</name>
<feature type="compositionally biased region" description="Low complexity" evidence="1">
    <location>
        <begin position="135"/>
        <end position="147"/>
    </location>
</feature>
<evidence type="ECO:0000313" key="2">
    <source>
        <dbReference type="EMBL" id="KAG1893343.1"/>
    </source>
</evidence>
<evidence type="ECO:0000256" key="1">
    <source>
        <dbReference type="SAM" id="MobiDB-lite"/>
    </source>
</evidence>
<evidence type="ECO:0000313" key="3">
    <source>
        <dbReference type="Proteomes" id="UP001195769"/>
    </source>
</evidence>
<dbReference type="AlphaFoldDB" id="A0AAD4DUW8"/>
<proteinExistence type="predicted"/>
<keyword evidence="3" id="KW-1185">Reference proteome</keyword>
<comment type="caution">
    <text evidence="2">The sequence shown here is derived from an EMBL/GenBank/DDBJ whole genome shotgun (WGS) entry which is preliminary data.</text>
</comment>
<feature type="compositionally biased region" description="Polar residues" evidence="1">
    <location>
        <begin position="117"/>
        <end position="133"/>
    </location>
</feature>
<accession>A0AAD4DUW8</accession>
<sequence length="226" mass="24841">MPFFWLVRNLKVLITDERVEPKKRTPRISAEMAIHEVRCANCKKVARTCHVASTGESCYECRRGKVKCSHVGVKGNKKTAAPSPPLPPPPPPAPAPKPKPRPKPVASTSRPVRACSKATQVPGQAARTQTKSSEPAAVAPAQPRAVPGPRCVNNAYVELRTCTKRKIAAVEEEESESEDGEEEAYLAGRVSGLSNILQMIEMACATMRKEVEEIDGQVTKRRRRRR</sequence>